<dbReference type="RefSeq" id="WP_125022213.1">
    <property type="nucleotide sequence ID" value="NZ_CP034159.1"/>
</dbReference>
<evidence type="ECO:0000313" key="2">
    <source>
        <dbReference type="Proteomes" id="UP000270185"/>
    </source>
</evidence>
<keyword evidence="2" id="KW-1185">Reference proteome</keyword>
<dbReference type="KEGG" id="ccas:EIB73_02190"/>
<name>A0A3G8XFY7_9FLAO</name>
<reference evidence="2" key="1">
    <citation type="submission" date="2018-11" db="EMBL/GenBank/DDBJ databases">
        <title>Proposal to divide the Flavobacteriaceae and reorganize its genera based on Amino Acid Identity values calculated from whole genome sequences.</title>
        <authorList>
            <person name="Nicholson A.C."/>
            <person name="Gulvik C.A."/>
            <person name="Whitney A.M."/>
            <person name="Humrighouse B.W."/>
            <person name="Bell M."/>
            <person name="Holmes B."/>
            <person name="Steigerwalt A.G."/>
            <person name="Villarma A."/>
            <person name="Sheth M."/>
            <person name="Batra D."/>
            <person name="Pryor J."/>
            <person name="Bernardet J.-F."/>
            <person name="Hugo C."/>
            <person name="Kampfer P."/>
            <person name="Newman J.D."/>
            <person name="McQuiston J.R."/>
        </authorList>
    </citation>
    <scope>NUCLEOTIDE SEQUENCE [LARGE SCALE GENOMIC DNA]</scope>
    <source>
        <strain evidence="2">G0081</strain>
    </source>
</reference>
<proteinExistence type="predicted"/>
<organism evidence="1 2">
    <name type="scientific">Kaistella carnis</name>
    <dbReference type="NCBI Taxonomy" id="1241979"/>
    <lineage>
        <taxon>Bacteria</taxon>
        <taxon>Pseudomonadati</taxon>
        <taxon>Bacteroidota</taxon>
        <taxon>Flavobacteriia</taxon>
        <taxon>Flavobacteriales</taxon>
        <taxon>Weeksellaceae</taxon>
        <taxon>Chryseobacterium group</taxon>
        <taxon>Kaistella</taxon>
    </lineage>
</organism>
<dbReference type="AlphaFoldDB" id="A0A3G8XFY7"/>
<dbReference type="EMBL" id="CP034159">
    <property type="protein sequence ID" value="AZI32059.1"/>
    <property type="molecule type" value="Genomic_DNA"/>
</dbReference>
<accession>A0A3G8XFY7</accession>
<gene>
    <name evidence="1" type="ORF">EIB73_02190</name>
</gene>
<dbReference type="Proteomes" id="UP000270185">
    <property type="component" value="Chromosome"/>
</dbReference>
<sequence length="81" mass="9361">MSELVPVFQSSYLYEIELAKTKLASRDIPSYIKNEYVNNIAVYPISQNYYLLVNPLDFEAAEIVLKENDELSETDFYTPSV</sequence>
<dbReference type="OrthoDB" id="1264169at2"/>
<evidence type="ECO:0000313" key="1">
    <source>
        <dbReference type="EMBL" id="AZI32059.1"/>
    </source>
</evidence>
<protein>
    <submittedName>
        <fullName evidence="1">DUF2007 domain-containing protein</fullName>
    </submittedName>
</protein>